<protein>
    <submittedName>
        <fullName evidence="2">Uncharacterized protein</fullName>
    </submittedName>
</protein>
<evidence type="ECO:0000256" key="1">
    <source>
        <dbReference type="SAM" id="Phobius"/>
    </source>
</evidence>
<proteinExistence type="predicted"/>
<keyword evidence="3" id="KW-1185">Reference proteome</keyword>
<evidence type="ECO:0000313" key="2">
    <source>
        <dbReference type="EMBL" id="MBH9579608.1"/>
    </source>
</evidence>
<sequence length="159" mass="17578">MQLRRYLEFAVVVTVLGVLAWVLRARFDAIQAEARSVQLRMAAEAARSNAQLLQLKCPDWADRPCTLAVLAGLRRAALPGPATAEVQQPAAWPVEPLQQRLYAIAFASGLADSRASWHLRPLGAEQLEVALQGVNECRFVLHADIKARIIRAEDIQSRC</sequence>
<keyword evidence="1" id="KW-1133">Transmembrane helix</keyword>
<dbReference type="RefSeq" id="WP_198113555.1">
    <property type="nucleotide sequence ID" value="NZ_JAEDAK010000026.1"/>
</dbReference>
<accession>A0A931J6E6</accession>
<gene>
    <name evidence="2" type="ORF">I7X39_22160</name>
</gene>
<feature type="transmembrane region" description="Helical" evidence="1">
    <location>
        <begin position="6"/>
        <end position="23"/>
    </location>
</feature>
<evidence type="ECO:0000313" key="3">
    <source>
        <dbReference type="Proteomes" id="UP000613266"/>
    </source>
</evidence>
<name>A0A931J6E6_9BURK</name>
<dbReference type="EMBL" id="JAEDAK010000026">
    <property type="protein sequence ID" value="MBH9579608.1"/>
    <property type="molecule type" value="Genomic_DNA"/>
</dbReference>
<comment type="caution">
    <text evidence="2">The sequence shown here is derived from an EMBL/GenBank/DDBJ whole genome shotgun (WGS) entry which is preliminary data.</text>
</comment>
<dbReference type="Proteomes" id="UP000613266">
    <property type="component" value="Unassembled WGS sequence"/>
</dbReference>
<organism evidence="2 3">
    <name type="scientific">Inhella proteolytica</name>
    <dbReference type="NCBI Taxonomy" id="2795029"/>
    <lineage>
        <taxon>Bacteria</taxon>
        <taxon>Pseudomonadati</taxon>
        <taxon>Pseudomonadota</taxon>
        <taxon>Betaproteobacteria</taxon>
        <taxon>Burkholderiales</taxon>
        <taxon>Sphaerotilaceae</taxon>
        <taxon>Inhella</taxon>
    </lineage>
</organism>
<dbReference type="AlphaFoldDB" id="A0A931J6E6"/>
<keyword evidence="1" id="KW-0812">Transmembrane</keyword>
<reference evidence="2" key="1">
    <citation type="submission" date="2020-12" db="EMBL/GenBank/DDBJ databases">
        <title>The genome sequence of Inhella sp. 1Y17.</title>
        <authorList>
            <person name="Liu Y."/>
        </authorList>
    </citation>
    <scope>NUCLEOTIDE SEQUENCE</scope>
    <source>
        <strain evidence="2">1Y17</strain>
    </source>
</reference>
<keyword evidence="1" id="KW-0472">Membrane</keyword>